<keyword evidence="2" id="KW-1185">Reference proteome</keyword>
<proteinExistence type="predicted"/>
<dbReference type="InterPro" id="IPR012863">
    <property type="entry name" value="DUF1636"/>
</dbReference>
<organism evidence="1 2">
    <name type="scientific">Myxacorys almedinensis A</name>
    <dbReference type="NCBI Taxonomy" id="2690445"/>
    <lineage>
        <taxon>Bacteria</taxon>
        <taxon>Bacillati</taxon>
        <taxon>Cyanobacteriota</taxon>
        <taxon>Cyanophyceae</taxon>
        <taxon>Leptolyngbyales</taxon>
        <taxon>Leptolyngbyaceae</taxon>
        <taxon>Myxacorys</taxon>
        <taxon>Myxacorys almedinensis</taxon>
    </lineage>
</organism>
<protein>
    <submittedName>
        <fullName evidence="1">DUF1636 domain-containing protein</fullName>
    </submittedName>
</protein>
<dbReference type="AlphaFoldDB" id="A0A8J8CI74"/>
<reference evidence="1" key="1">
    <citation type="submission" date="2019-12" db="EMBL/GenBank/DDBJ databases">
        <title>High-Quality draft genome sequences of three cyanobacteria isolated from the limestone walls of the Old Cathedral of Coimbra.</title>
        <authorList>
            <person name="Tiago I."/>
            <person name="Soares F."/>
            <person name="Portugal A."/>
        </authorList>
    </citation>
    <scope>NUCLEOTIDE SEQUENCE</scope>
    <source>
        <strain evidence="1">A</strain>
    </source>
</reference>
<evidence type="ECO:0000313" key="2">
    <source>
        <dbReference type="Proteomes" id="UP000646053"/>
    </source>
</evidence>
<dbReference type="EMBL" id="WVIE01000008">
    <property type="protein sequence ID" value="NDJ17448.1"/>
    <property type="molecule type" value="Genomic_DNA"/>
</dbReference>
<gene>
    <name evidence="1" type="ORF">GS601_09135</name>
</gene>
<accession>A0A8J8CI74</accession>
<evidence type="ECO:0000313" key="1">
    <source>
        <dbReference type="EMBL" id="NDJ17448.1"/>
    </source>
</evidence>
<sequence length="123" mass="13626">MPNPTLFVCKSCHHSSEDRPKDQPTDGDRLLKQLNTLTTEQPNKFEIQPVGCLWTCDKPCAVAFSAPHKPTYLFTNLPTDEPAAALLQFGKLYLDRTTGDIPWKQFPEVLQSASIAKIPTVGG</sequence>
<dbReference type="Proteomes" id="UP000646053">
    <property type="component" value="Unassembled WGS sequence"/>
</dbReference>
<comment type="caution">
    <text evidence="1">The sequence shown here is derived from an EMBL/GenBank/DDBJ whole genome shotgun (WGS) entry which is preliminary data.</text>
</comment>
<dbReference type="RefSeq" id="WP_162422957.1">
    <property type="nucleotide sequence ID" value="NZ_WVIE01000008.1"/>
</dbReference>
<name>A0A8J8CI74_9CYAN</name>
<dbReference type="Pfam" id="PF07845">
    <property type="entry name" value="DUF1636"/>
    <property type="match status" value="1"/>
</dbReference>